<sequence>MTPIQMIKRIILLVAMTLSIGVFAAHHEGAPSSGAKDMPGAKGTFEFKPADWMSGQKTWWKDSDGVAPGVAGCHIGTDEKGVPNGRLFGEACLPNGLLVESNPGKDVLHSHKDDIGHPDTFDCNAWCVGTGKKSGMCMVAAAAPCEQSAICACE</sequence>
<feature type="chain" id="PRO_5018570105" evidence="1">
    <location>
        <begin position="25"/>
        <end position="154"/>
    </location>
</feature>
<proteinExistence type="predicted"/>
<name>A0A3S0LPH7_9GAMM</name>
<gene>
    <name evidence="2" type="ORF">EKG38_04160</name>
</gene>
<organism evidence="2 3">
    <name type="scientific">Shewanella canadensis</name>
    <dbReference type="NCBI Taxonomy" id="271096"/>
    <lineage>
        <taxon>Bacteria</taxon>
        <taxon>Pseudomonadati</taxon>
        <taxon>Pseudomonadota</taxon>
        <taxon>Gammaproteobacteria</taxon>
        <taxon>Alteromonadales</taxon>
        <taxon>Shewanellaceae</taxon>
        <taxon>Shewanella</taxon>
    </lineage>
</organism>
<keyword evidence="1" id="KW-0732">Signal</keyword>
<evidence type="ECO:0000313" key="3">
    <source>
        <dbReference type="Proteomes" id="UP000267448"/>
    </source>
</evidence>
<dbReference type="AlphaFoldDB" id="A0A3S0LPH7"/>
<dbReference type="Proteomes" id="UP000267448">
    <property type="component" value="Unassembled WGS sequence"/>
</dbReference>
<reference evidence="2 3" key="1">
    <citation type="submission" date="2018-12" db="EMBL/GenBank/DDBJ databases">
        <authorList>
            <person name="Yu L."/>
        </authorList>
    </citation>
    <scope>NUCLEOTIDE SEQUENCE [LARGE SCALE GENOMIC DNA]</scope>
    <source>
        <strain evidence="2 3">HAW-EB2</strain>
    </source>
</reference>
<dbReference type="EMBL" id="RXNU01000002">
    <property type="protein sequence ID" value="RTR40305.1"/>
    <property type="molecule type" value="Genomic_DNA"/>
</dbReference>
<protein>
    <submittedName>
        <fullName evidence="2">Uncharacterized protein</fullName>
    </submittedName>
</protein>
<evidence type="ECO:0000313" key="2">
    <source>
        <dbReference type="EMBL" id="RTR40305.1"/>
    </source>
</evidence>
<comment type="caution">
    <text evidence="2">The sequence shown here is derived from an EMBL/GenBank/DDBJ whole genome shotgun (WGS) entry which is preliminary data.</text>
</comment>
<feature type="signal peptide" evidence="1">
    <location>
        <begin position="1"/>
        <end position="24"/>
    </location>
</feature>
<dbReference type="RefSeq" id="WP_126519371.1">
    <property type="nucleotide sequence ID" value="NZ_RXNU01000002.1"/>
</dbReference>
<evidence type="ECO:0000256" key="1">
    <source>
        <dbReference type="SAM" id="SignalP"/>
    </source>
</evidence>
<accession>A0A3S0LPH7</accession>
<keyword evidence="3" id="KW-1185">Reference proteome</keyword>
<dbReference type="OrthoDB" id="6260973at2"/>